<gene>
    <name evidence="3" type="ORF">BPAE_0183g00170</name>
</gene>
<dbReference type="EMBL" id="PQXI01000183">
    <property type="protein sequence ID" value="TGO22084.1"/>
    <property type="molecule type" value="Genomic_DNA"/>
</dbReference>
<dbReference type="PANTHER" id="PTHR12475:SF4">
    <property type="entry name" value="PROTEIN THEM6"/>
    <property type="match status" value="1"/>
</dbReference>
<feature type="transmembrane region" description="Helical" evidence="2">
    <location>
        <begin position="57"/>
        <end position="76"/>
    </location>
</feature>
<dbReference type="InterPro" id="IPR029069">
    <property type="entry name" value="HotDog_dom_sf"/>
</dbReference>
<evidence type="ECO:0000313" key="3">
    <source>
        <dbReference type="EMBL" id="TGO22084.1"/>
    </source>
</evidence>
<proteinExistence type="inferred from homology"/>
<organism evidence="3 4">
    <name type="scientific">Botrytis paeoniae</name>
    <dbReference type="NCBI Taxonomy" id="278948"/>
    <lineage>
        <taxon>Eukaryota</taxon>
        <taxon>Fungi</taxon>
        <taxon>Dikarya</taxon>
        <taxon>Ascomycota</taxon>
        <taxon>Pezizomycotina</taxon>
        <taxon>Leotiomycetes</taxon>
        <taxon>Helotiales</taxon>
        <taxon>Sclerotiniaceae</taxon>
        <taxon>Botrytis</taxon>
    </lineage>
</organism>
<feature type="transmembrane region" description="Helical" evidence="2">
    <location>
        <begin position="28"/>
        <end position="45"/>
    </location>
</feature>
<reference evidence="3 4" key="1">
    <citation type="submission" date="2017-12" db="EMBL/GenBank/DDBJ databases">
        <title>Comparative genomics of Botrytis spp.</title>
        <authorList>
            <person name="Valero-Jimenez C.A."/>
            <person name="Tapia P."/>
            <person name="Veloso J."/>
            <person name="Silva-Moreno E."/>
            <person name="Staats M."/>
            <person name="Valdes J.H."/>
            <person name="Van Kan J.A.L."/>
        </authorList>
    </citation>
    <scope>NUCLEOTIDE SEQUENCE [LARGE SCALE GENOMIC DNA]</scope>
    <source>
        <strain evidence="3 4">Bp0003</strain>
    </source>
</reference>
<sequence length="364" mass="41310">MSNFTVSGTETTHLYTGFTIQPFFQSKTLLWAIITYSLHILLRCLDYLYTSLTVWKLAVILLAIGNFKTLPLIWHLRIVNAFRFCLRSQRPKVKCGPHQIFQPLITESHAPLMEIDLNLHKSNSSYFSDADVARTHLFCTLFSEAIEQMRGGTEAVTGSKGPVFGIALGAVNCNFKKELKPYESYEMWTRILSWDEKWIWTVTHFVRKDASKPKSYTLYPQQKSDEEDEKRKELDPRAGVVASSLGKCVFKQGRKTISPEFMMKASGLLPDDLQKSEMDAQLNEQLNEEIKSGNFEKWTHAKIEEERLRGKKIADTLSVESQQELEASFTGESEALGRHTDGTGLVGVFSTLAQLAGLKKNQIL</sequence>
<evidence type="ECO:0000256" key="2">
    <source>
        <dbReference type="SAM" id="Phobius"/>
    </source>
</evidence>
<evidence type="ECO:0000313" key="4">
    <source>
        <dbReference type="Proteomes" id="UP000297910"/>
    </source>
</evidence>
<keyword evidence="2" id="KW-0472">Membrane</keyword>
<dbReference type="AlphaFoldDB" id="A0A4Z1FBF4"/>
<dbReference type="Pfam" id="PF13279">
    <property type="entry name" value="4HBT_2"/>
    <property type="match status" value="1"/>
</dbReference>
<dbReference type="PANTHER" id="PTHR12475">
    <property type="match status" value="1"/>
</dbReference>
<dbReference type="CDD" id="cd00586">
    <property type="entry name" value="4HBT"/>
    <property type="match status" value="1"/>
</dbReference>
<dbReference type="SUPFAM" id="SSF54637">
    <property type="entry name" value="Thioesterase/thiol ester dehydrase-isomerase"/>
    <property type="match status" value="1"/>
</dbReference>
<keyword evidence="2" id="KW-1133">Transmembrane helix</keyword>
<keyword evidence="2" id="KW-0812">Transmembrane</keyword>
<evidence type="ECO:0000256" key="1">
    <source>
        <dbReference type="ARBA" id="ARBA00038476"/>
    </source>
</evidence>
<comment type="caution">
    <text evidence="3">The sequence shown here is derived from an EMBL/GenBank/DDBJ whole genome shotgun (WGS) entry which is preliminary data.</text>
</comment>
<evidence type="ECO:0008006" key="5">
    <source>
        <dbReference type="Google" id="ProtNLM"/>
    </source>
</evidence>
<name>A0A4Z1FBF4_9HELO</name>
<comment type="similarity">
    <text evidence="1">Belongs to the lcsJ thioesterase family.</text>
</comment>
<dbReference type="Proteomes" id="UP000297910">
    <property type="component" value="Unassembled WGS sequence"/>
</dbReference>
<dbReference type="InterPro" id="IPR051490">
    <property type="entry name" value="THEM6_lcsJ_thioesterase"/>
</dbReference>
<accession>A0A4Z1FBF4</accession>
<protein>
    <recommendedName>
        <fullName evidence="5">Capsule polysaccharide biosynthesis protein</fullName>
    </recommendedName>
</protein>
<keyword evidence="4" id="KW-1185">Reference proteome</keyword>